<gene>
    <name evidence="1" type="ORF">K227x_61180</name>
</gene>
<dbReference type="EMBL" id="CP036525">
    <property type="protein sequence ID" value="QDT07690.1"/>
    <property type="molecule type" value="Genomic_DNA"/>
</dbReference>
<evidence type="ECO:0000313" key="1">
    <source>
        <dbReference type="EMBL" id="QDT07690.1"/>
    </source>
</evidence>
<accession>A0A517NKN8</accession>
<reference evidence="1 2" key="1">
    <citation type="submission" date="2019-02" db="EMBL/GenBank/DDBJ databases">
        <title>Deep-cultivation of Planctomycetes and their phenomic and genomic characterization uncovers novel biology.</title>
        <authorList>
            <person name="Wiegand S."/>
            <person name="Jogler M."/>
            <person name="Boedeker C."/>
            <person name="Pinto D."/>
            <person name="Vollmers J."/>
            <person name="Rivas-Marin E."/>
            <person name="Kohn T."/>
            <person name="Peeters S.H."/>
            <person name="Heuer A."/>
            <person name="Rast P."/>
            <person name="Oberbeckmann S."/>
            <person name="Bunk B."/>
            <person name="Jeske O."/>
            <person name="Meyerdierks A."/>
            <person name="Storesund J.E."/>
            <person name="Kallscheuer N."/>
            <person name="Luecker S."/>
            <person name="Lage O.M."/>
            <person name="Pohl T."/>
            <person name="Merkel B.J."/>
            <person name="Hornburger P."/>
            <person name="Mueller R.-W."/>
            <person name="Bruemmer F."/>
            <person name="Labrenz M."/>
            <person name="Spormann A.M."/>
            <person name="Op den Camp H."/>
            <person name="Overmann J."/>
            <person name="Amann R."/>
            <person name="Jetten M.S.M."/>
            <person name="Mascher T."/>
            <person name="Medema M.H."/>
            <person name="Devos D.P."/>
            <person name="Kaster A.-K."/>
            <person name="Ovreas L."/>
            <person name="Rohde M."/>
            <person name="Galperin M.Y."/>
            <person name="Jogler C."/>
        </authorList>
    </citation>
    <scope>NUCLEOTIDE SEQUENCE [LARGE SCALE GENOMIC DNA]</scope>
    <source>
        <strain evidence="1 2">K22_7</strain>
    </source>
</reference>
<name>A0A517NKN8_9BACT</name>
<dbReference type="PANTHER" id="PTHR47623:SF1">
    <property type="entry name" value="OS09G0287300 PROTEIN"/>
    <property type="match status" value="1"/>
</dbReference>
<keyword evidence="2" id="KW-1185">Reference proteome</keyword>
<dbReference type="KEGG" id="rlc:K227x_61180"/>
<dbReference type="InterPro" id="IPR029033">
    <property type="entry name" value="His_PPase_superfam"/>
</dbReference>
<proteinExistence type="predicted"/>
<sequence>MPKTLVLMRHAKSDWGDPSLSDHDRQLNRRGLRDSPVMGQWLSQFGAVPDLVLCSSAVRTQETVDGMQEAWSTDPQLSVLDSLYLASPETIWRTAASEGGQHDCVMLIAHNPGISQLASMMADRGMEMPTAAIAIFRFDIADWSELSSGTEAEFVQFMSPKLL</sequence>
<dbReference type="Gene3D" id="3.40.50.1240">
    <property type="entry name" value="Phosphoglycerate mutase-like"/>
    <property type="match status" value="1"/>
</dbReference>
<dbReference type="Proteomes" id="UP000318538">
    <property type="component" value="Chromosome"/>
</dbReference>
<protein>
    <submittedName>
        <fullName evidence="1">Phosphohistidine phosphatase</fullName>
    </submittedName>
</protein>
<dbReference type="Pfam" id="PF00300">
    <property type="entry name" value="His_Phos_1"/>
    <property type="match status" value="1"/>
</dbReference>
<dbReference type="SUPFAM" id="SSF53254">
    <property type="entry name" value="Phosphoglycerate mutase-like"/>
    <property type="match status" value="1"/>
</dbReference>
<evidence type="ECO:0000313" key="2">
    <source>
        <dbReference type="Proteomes" id="UP000318538"/>
    </source>
</evidence>
<dbReference type="InterPro" id="IPR013078">
    <property type="entry name" value="His_Pase_superF_clade-1"/>
</dbReference>
<organism evidence="1 2">
    <name type="scientific">Rubripirellula lacrimiformis</name>
    <dbReference type="NCBI Taxonomy" id="1930273"/>
    <lineage>
        <taxon>Bacteria</taxon>
        <taxon>Pseudomonadati</taxon>
        <taxon>Planctomycetota</taxon>
        <taxon>Planctomycetia</taxon>
        <taxon>Pirellulales</taxon>
        <taxon>Pirellulaceae</taxon>
        <taxon>Rubripirellula</taxon>
    </lineage>
</organism>
<dbReference type="AlphaFoldDB" id="A0A517NKN8"/>
<dbReference type="PANTHER" id="PTHR47623">
    <property type="entry name" value="OS09G0287300 PROTEIN"/>
    <property type="match status" value="1"/>
</dbReference>
<dbReference type="CDD" id="cd07067">
    <property type="entry name" value="HP_PGM_like"/>
    <property type="match status" value="1"/>
</dbReference>